<dbReference type="EMBL" id="LXKT01000027">
    <property type="protein sequence ID" value="OCJ33611.1"/>
    <property type="molecule type" value="Genomic_DNA"/>
</dbReference>
<evidence type="ECO:0000313" key="1">
    <source>
        <dbReference type="EMBL" id="OCJ33611.1"/>
    </source>
</evidence>
<evidence type="ECO:0000313" key="2">
    <source>
        <dbReference type="Proteomes" id="UP000093451"/>
    </source>
</evidence>
<sequence>MDGTNKVRNAYLAKGGPKAASVSLNKSRIALRTLELAETLDVKIENSSYTLGGDPEPRSLKDFLDEADALIVLFEDVKMAYIGGNVFYDATLVDGGEDFLRYFHAEPALTSVRGEKKKRKFKLNQNVFDAESTFGVIIQTIAANDQILVCDDLGDEWADFIGVRTDNGITSVNFYHGKHGKLSLGASAFHVSVGQAIKNLGNMVFPPDRVPTKVAGWSTNYNSENGPTQIPRIIRGNAATIGTNVAATRTAPDTVRRAIIVTSSLSKKAVASALVSAKKGKAPKPSFVQFYWLLQSFFSACTEVGAVGSVICRP</sequence>
<reference evidence="1 2" key="1">
    <citation type="journal article" date="2016" name="PeerJ">
        <title>Gall-ID: tools for genotyping gall-causing phytopathogenic bacteria.</title>
        <authorList>
            <person name="Davis E.W.II."/>
            <person name="Weisberg A.J."/>
            <person name="Tabima J.F."/>
            <person name="Grunwald N.J."/>
            <person name="Chang J.H."/>
        </authorList>
    </citation>
    <scope>NUCLEOTIDE SEQUENCE [LARGE SCALE GENOMIC DNA]</scope>
    <source>
        <strain evidence="1 2">N2/73</strain>
    </source>
</reference>
<dbReference type="AlphaFoldDB" id="A0AB36EDK7"/>
<dbReference type="Proteomes" id="UP000093451">
    <property type="component" value="Unassembled WGS sequence"/>
</dbReference>
<comment type="caution">
    <text evidence="1">The sequence shown here is derived from an EMBL/GenBank/DDBJ whole genome shotgun (WGS) entry which is preliminary data.</text>
</comment>
<organism evidence="1 2">
    <name type="scientific">Agrobacterium tumefaciens</name>
    <dbReference type="NCBI Taxonomy" id="358"/>
    <lineage>
        <taxon>Bacteria</taxon>
        <taxon>Pseudomonadati</taxon>
        <taxon>Pseudomonadota</taxon>
        <taxon>Alphaproteobacteria</taxon>
        <taxon>Hyphomicrobiales</taxon>
        <taxon>Rhizobiaceae</taxon>
        <taxon>Rhizobium/Agrobacterium group</taxon>
        <taxon>Agrobacterium</taxon>
        <taxon>Agrobacterium tumefaciens complex</taxon>
    </lineage>
</organism>
<protein>
    <submittedName>
        <fullName evidence="1">Uncharacterized protein</fullName>
    </submittedName>
</protein>
<gene>
    <name evidence="1" type="ORF">A6U91_18665</name>
</gene>
<proteinExistence type="predicted"/>
<accession>A0AB36EDK7</accession>
<name>A0AB36EDK7_AGRTU</name>